<feature type="compositionally biased region" description="Basic and acidic residues" evidence="1">
    <location>
        <begin position="202"/>
        <end position="217"/>
    </location>
</feature>
<dbReference type="AlphaFoldDB" id="A0A067TWL9"/>
<feature type="compositionally biased region" description="Low complexity" evidence="1">
    <location>
        <begin position="50"/>
        <end position="62"/>
    </location>
</feature>
<keyword evidence="3" id="KW-1185">Reference proteome</keyword>
<name>A0A067TWL9_GALM3</name>
<accession>A0A067TWL9</accession>
<evidence type="ECO:0000313" key="3">
    <source>
        <dbReference type="Proteomes" id="UP000027222"/>
    </source>
</evidence>
<dbReference type="EMBL" id="KL142368">
    <property type="protein sequence ID" value="KDR84359.1"/>
    <property type="molecule type" value="Genomic_DNA"/>
</dbReference>
<feature type="region of interest" description="Disordered" evidence="1">
    <location>
        <begin position="31"/>
        <end position="64"/>
    </location>
</feature>
<organism evidence="2 3">
    <name type="scientific">Galerina marginata (strain CBS 339.88)</name>
    <dbReference type="NCBI Taxonomy" id="685588"/>
    <lineage>
        <taxon>Eukaryota</taxon>
        <taxon>Fungi</taxon>
        <taxon>Dikarya</taxon>
        <taxon>Basidiomycota</taxon>
        <taxon>Agaricomycotina</taxon>
        <taxon>Agaricomycetes</taxon>
        <taxon>Agaricomycetidae</taxon>
        <taxon>Agaricales</taxon>
        <taxon>Agaricineae</taxon>
        <taxon>Strophariaceae</taxon>
        <taxon>Galerina</taxon>
    </lineage>
</organism>
<proteinExistence type="predicted"/>
<dbReference type="Proteomes" id="UP000027222">
    <property type="component" value="Unassembled WGS sequence"/>
</dbReference>
<reference evidence="3" key="1">
    <citation type="journal article" date="2014" name="Proc. Natl. Acad. Sci. U.S.A.">
        <title>Extensive sampling of basidiomycete genomes demonstrates inadequacy of the white-rot/brown-rot paradigm for wood decay fungi.</title>
        <authorList>
            <person name="Riley R."/>
            <person name="Salamov A.A."/>
            <person name="Brown D.W."/>
            <person name="Nagy L.G."/>
            <person name="Floudas D."/>
            <person name="Held B.W."/>
            <person name="Levasseur A."/>
            <person name="Lombard V."/>
            <person name="Morin E."/>
            <person name="Otillar R."/>
            <person name="Lindquist E.A."/>
            <person name="Sun H."/>
            <person name="LaButti K.M."/>
            <person name="Schmutz J."/>
            <person name="Jabbour D."/>
            <person name="Luo H."/>
            <person name="Baker S.E."/>
            <person name="Pisabarro A.G."/>
            <person name="Walton J.D."/>
            <person name="Blanchette R.A."/>
            <person name="Henrissat B."/>
            <person name="Martin F."/>
            <person name="Cullen D."/>
            <person name="Hibbett D.S."/>
            <person name="Grigoriev I.V."/>
        </authorList>
    </citation>
    <scope>NUCLEOTIDE SEQUENCE [LARGE SCALE GENOMIC DNA]</scope>
    <source>
        <strain evidence="3">CBS 339.88</strain>
    </source>
</reference>
<evidence type="ECO:0000256" key="1">
    <source>
        <dbReference type="SAM" id="MobiDB-lite"/>
    </source>
</evidence>
<gene>
    <name evidence="2" type="ORF">GALMADRAFT_237162</name>
</gene>
<protein>
    <submittedName>
        <fullName evidence="2">Uncharacterized protein</fullName>
    </submittedName>
</protein>
<evidence type="ECO:0000313" key="2">
    <source>
        <dbReference type="EMBL" id="KDR84359.1"/>
    </source>
</evidence>
<sequence length="217" mass="24072">MPMPFTTSSSVYARTVDSYNIRFPEDAQDILHSDQPHPVSASWSNPMVGSTSQASQATLSQTWHPSHRTATDLLSRVYQGPDNSVTQWSGIGFGEEEQQEMSEWSEAQMDTSPRDYHIPLEEEMGERYQDQPDDVPSPQSPRYGQAFGGIHSATSLHLGGEKSQGRPFAMMPLQPGVQDLDSQMVDALVGSMSMVSGAENKSSCEVDRRTDRGTWER</sequence>
<dbReference type="HOGENOM" id="CLU_1272374_0_0_1"/>
<feature type="region of interest" description="Disordered" evidence="1">
    <location>
        <begin position="195"/>
        <end position="217"/>
    </location>
</feature>